<dbReference type="GeneID" id="73291577"/>
<organism evidence="2 3">
    <name type="scientific">Natronosalvus rutilus</name>
    <dbReference type="NCBI Taxonomy" id="2953753"/>
    <lineage>
        <taxon>Archaea</taxon>
        <taxon>Methanobacteriati</taxon>
        <taxon>Methanobacteriota</taxon>
        <taxon>Stenosarchaea group</taxon>
        <taxon>Halobacteria</taxon>
        <taxon>Halobacteriales</taxon>
        <taxon>Natrialbaceae</taxon>
        <taxon>Natronosalvus</taxon>
    </lineage>
</organism>
<dbReference type="Proteomes" id="UP001056855">
    <property type="component" value="Chromosome"/>
</dbReference>
<dbReference type="KEGG" id="sawl:NGM29_15985"/>
<keyword evidence="1" id="KW-0812">Transmembrane</keyword>
<keyword evidence="3" id="KW-1185">Reference proteome</keyword>
<evidence type="ECO:0000313" key="3">
    <source>
        <dbReference type="Proteomes" id="UP001056855"/>
    </source>
</evidence>
<feature type="transmembrane region" description="Helical" evidence="1">
    <location>
        <begin position="7"/>
        <end position="27"/>
    </location>
</feature>
<evidence type="ECO:0000256" key="1">
    <source>
        <dbReference type="SAM" id="Phobius"/>
    </source>
</evidence>
<gene>
    <name evidence="2" type="ORF">NGM29_15985</name>
</gene>
<keyword evidence="1" id="KW-0472">Membrane</keyword>
<accession>A0A9E7N7R6</accession>
<protein>
    <submittedName>
        <fullName evidence="2">Uncharacterized protein</fullName>
    </submittedName>
</protein>
<feature type="transmembrane region" description="Helical" evidence="1">
    <location>
        <begin position="33"/>
        <end position="53"/>
    </location>
</feature>
<dbReference type="RefSeq" id="WP_254157546.1">
    <property type="nucleotide sequence ID" value="NZ_CP100355.1"/>
</dbReference>
<keyword evidence="1" id="KW-1133">Transmembrane helix</keyword>
<dbReference type="AlphaFoldDB" id="A0A9E7N7R6"/>
<reference evidence="2" key="1">
    <citation type="submission" date="2022-06" db="EMBL/GenBank/DDBJ databases">
        <title>Diverse halophilic archaea isolated from saline environments.</title>
        <authorList>
            <person name="Cui H.-L."/>
        </authorList>
    </citation>
    <scope>NUCLEOTIDE SEQUENCE</scope>
    <source>
        <strain evidence="2">WLHS1</strain>
    </source>
</reference>
<name>A0A9E7N7R6_9EURY</name>
<proteinExistence type="predicted"/>
<dbReference type="EMBL" id="CP100355">
    <property type="protein sequence ID" value="UTF53252.1"/>
    <property type="molecule type" value="Genomic_DNA"/>
</dbReference>
<sequence length="66" mass="7378">MSLQEPGYKEGVIVAVVLFLYIAYVASDPISDPGVFVMLFWMGLGLIATHLLYRTVVVLEEIRDAF</sequence>
<evidence type="ECO:0000313" key="2">
    <source>
        <dbReference type="EMBL" id="UTF53252.1"/>
    </source>
</evidence>